<feature type="short sequence motif" description="GXSXG" evidence="2">
    <location>
        <begin position="46"/>
        <end position="50"/>
    </location>
</feature>
<organism evidence="4 5">
    <name type="scientific">Chromobacterium sphagni</name>
    <dbReference type="NCBI Taxonomy" id="1903179"/>
    <lineage>
        <taxon>Bacteria</taxon>
        <taxon>Pseudomonadati</taxon>
        <taxon>Pseudomonadota</taxon>
        <taxon>Betaproteobacteria</taxon>
        <taxon>Neisseriales</taxon>
        <taxon>Chromobacteriaceae</taxon>
        <taxon>Chromobacterium</taxon>
    </lineage>
</organism>
<feature type="short sequence motif" description="DGA/G" evidence="2">
    <location>
        <begin position="191"/>
        <end position="193"/>
    </location>
</feature>
<dbReference type="SUPFAM" id="SSF52151">
    <property type="entry name" value="FabD/lysophospholipase-like"/>
    <property type="match status" value="1"/>
</dbReference>
<evidence type="ECO:0000259" key="3">
    <source>
        <dbReference type="PROSITE" id="PS51635"/>
    </source>
</evidence>
<dbReference type="GO" id="GO:0016042">
    <property type="term" value="P:lipid catabolic process"/>
    <property type="evidence" value="ECO:0007669"/>
    <property type="project" value="UniProtKB-UniRule"/>
</dbReference>
<proteinExistence type="predicted"/>
<protein>
    <recommendedName>
        <fullName evidence="3">PNPLA domain-containing protein</fullName>
    </recommendedName>
</protein>
<dbReference type="PANTHER" id="PTHR24138">
    <property type="entry name" value="INTRACELLLAR PHOSPHOLIPASE A FAMILY"/>
    <property type="match status" value="1"/>
</dbReference>
<dbReference type="RefSeq" id="WP_071116316.1">
    <property type="nucleotide sequence ID" value="NZ_MKCS01000001.1"/>
</dbReference>
<keyword evidence="1 2" id="KW-0443">Lipid metabolism</keyword>
<evidence type="ECO:0000313" key="4">
    <source>
        <dbReference type="EMBL" id="OHX14846.1"/>
    </source>
</evidence>
<sequence>MDEATSCYRILSIDGGGLRGIIPLVILDRLDQAVPGWRAGVNMYAGTSTGGMIALGLAKGMAPREILQVYLQQGAKIFSRSWWWRLKTLNGLTGPKYDSQVKERICRGLLGDGKLSSLLSDDGRRGHVLVPAFNLDGYARLPEGLRYWRPKVYHNLPTVDGSDDGTQQLYRVAMETSAAPAYFASYAGFADGGVFANNPAMCALAQTRDARLSLAIAPDAVAMLSLGTGYSPFHLNGGESWGLAQWGPKMADLLMDGINEVADFQVRQMLGGGRYLRVSPLLPRQVALDDAASLTLLQGLGRQADLQPAEAFIRSRFQTAGA</sequence>
<dbReference type="PANTHER" id="PTHR24138:SF10">
    <property type="entry name" value="PHOSPHOLIPASE A2"/>
    <property type="match status" value="1"/>
</dbReference>
<dbReference type="OrthoDB" id="9807112at2"/>
<dbReference type="PROSITE" id="PS51635">
    <property type="entry name" value="PNPLA"/>
    <property type="match status" value="1"/>
</dbReference>
<dbReference type="AlphaFoldDB" id="A0A1S1X6N6"/>
<feature type="active site" description="Nucleophile" evidence="2">
    <location>
        <position position="48"/>
    </location>
</feature>
<feature type="short sequence motif" description="GXGXXG" evidence="2">
    <location>
        <begin position="15"/>
        <end position="20"/>
    </location>
</feature>
<dbReference type="Gene3D" id="3.40.1090.10">
    <property type="entry name" value="Cytosolic phospholipase A2 catalytic domain"/>
    <property type="match status" value="1"/>
</dbReference>
<name>A0A1S1X6N6_9NEIS</name>
<keyword evidence="2" id="KW-0442">Lipid degradation</keyword>
<feature type="domain" description="PNPLA" evidence="3">
    <location>
        <begin position="11"/>
        <end position="204"/>
    </location>
</feature>
<dbReference type="InterPro" id="IPR002641">
    <property type="entry name" value="PNPLA_dom"/>
</dbReference>
<dbReference type="InterPro" id="IPR047156">
    <property type="entry name" value="Teg/CotR/CapV-like"/>
</dbReference>
<keyword evidence="2" id="KW-0378">Hydrolase</keyword>
<evidence type="ECO:0000256" key="1">
    <source>
        <dbReference type="ARBA" id="ARBA00023098"/>
    </source>
</evidence>
<gene>
    <name evidence="4" type="ORF">BI347_01640</name>
</gene>
<dbReference type="GO" id="GO:0016787">
    <property type="term" value="F:hydrolase activity"/>
    <property type="evidence" value="ECO:0007669"/>
    <property type="project" value="UniProtKB-UniRule"/>
</dbReference>
<accession>A0A1S1X6N6</accession>
<dbReference type="STRING" id="1903179.BI347_01640"/>
<feature type="active site" description="Proton acceptor" evidence="2">
    <location>
        <position position="191"/>
    </location>
</feature>
<dbReference type="Proteomes" id="UP000180088">
    <property type="component" value="Unassembled WGS sequence"/>
</dbReference>
<dbReference type="Pfam" id="PF01734">
    <property type="entry name" value="Patatin"/>
    <property type="match status" value="1"/>
</dbReference>
<dbReference type="InterPro" id="IPR016035">
    <property type="entry name" value="Acyl_Trfase/lysoPLipase"/>
</dbReference>
<evidence type="ECO:0000313" key="5">
    <source>
        <dbReference type="Proteomes" id="UP000180088"/>
    </source>
</evidence>
<evidence type="ECO:0000256" key="2">
    <source>
        <dbReference type="PROSITE-ProRule" id="PRU01161"/>
    </source>
</evidence>
<comment type="caution">
    <text evidence="4">The sequence shown here is derived from an EMBL/GenBank/DDBJ whole genome shotgun (WGS) entry which is preliminary data.</text>
</comment>
<dbReference type="EMBL" id="MKCS01000001">
    <property type="protein sequence ID" value="OHX14846.1"/>
    <property type="molecule type" value="Genomic_DNA"/>
</dbReference>
<reference evidence="4 5" key="1">
    <citation type="submission" date="2016-09" db="EMBL/GenBank/DDBJ databases">
        <title>Chromobacterium muskegensis sp. nov., an insecticidal bacterium isolated from Sphagnum bogs.</title>
        <authorList>
            <person name="Sparks M.E."/>
            <person name="Blackburn M.B."/>
            <person name="Gundersen-Rindal D.E."/>
            <person name="Mitchell A."/>
            <person name="Farrar R."/>
            <person name="Kuhar D."/>
        </authorList>
    </citation>
    <scope>NUCLEOTIDE SEQUENCE [LARGE SCALE GENOMIC DNA]</scope>
    <source>
        <strain evidence="4 5">37-2</strain>
    </source>
</reference>